<dbReference type="STRING" id="1284197.S8BN64"/>
<organism evidence="8 9">
    <name type="scientific">Dactylellina haptotyla (strain CBS 200.50)</name>
    <name type="common">Nematode-trapping fungus</name>
    <name type="synonym">Monacrosporium haptotylum</name>
    <dbReference type="NCBI Taxonomy" id="1284197"/>
    <lineage>
        <taxon>Eukaryota</taxon>
        <taxon>Fungi</taxon>
        <taxon>Dikarya</taxon>
        <taxon>Ascomycota</taxon>
        <taxon>Pezizomycotina</taxon>
        <taxon>Orbiliomycetes</taxon>
        <taxon>Orbiliales</taxon>
        <taxon>Orbiliaceae</taxon>
        <taxon>Dactylellina</taxon>
    </lineage>
</organism>
<evidence type="ECO:0000256" key="4">
    <source>
        <dbReference type="ARBA" id="ARBA00022833"/>
    </source>
</evidence>
<name>S8BN64_DACHA</name>
<keyword evidence="6" id="KW-0520">NAD</keyword>
<dbReference type="SUPFAM" id="SSF50129">
    <property type="entry name" value="GroES-like"/>
    <property type="match status" value="1"/>
</dbReference>
<dbReference type="Gene3D" id="3.40.50.720">
    <property type="entry name" value="NAD(P)-binding Rossmann-like Domain"/>
    <property type="match status" value="1"/>
</dbReference>
<dbReference type="OrthoDB" id="256333at2759"/>
<dbReference type="InterPro" id="IPR020843">
    <property type="entry name" value="ER"/>
</dbReference>
<dbReference type="GO" id="GO:0046872">
    <property type="term" value="F:metal ion binding"/>
    <property type="evidence" value="ECO:0007669"/>
    <property type="project" value="UniProtKB-KW"/>
</dbReference>
<dbReference type="FunFam" id="3.40.50.720:FF:000039">
    <property type="entry name" value="Alcohol dehydrogenase AdhP"/>
    <property type="match status" value="1"/>
</dbReference>
<evidence type="ECO:0000256" key="1">
    <source>
        <dbReference type="ARBA" id="ARBA00001947"/>
    </source>
</evidence>
<dbReference type="InterPro" id="IPR013154">
    <property type="entry name" value="ADH-like_N"/>
</dbReference>
<evidence type="ECO:0000256" key="2">
    <source>
        <dbReference type="ARBA" id="ARBA00008072"/>
    </source>
</evidence>
<reference evidence="9" key="2">
    <citation type="submission" date="2013-04" db="EMBL/GenBank/DDBJ databases">
        <title>Genomic mechanisms accounting for the adaptation to parasitism in nematode-trapping fungi.</title>
        <authorList>
            <person name="Ahren D.G."/>
        </authorList>
    </citation>
    <scope>NUCLEOTIDE SEQUENCE [LARGE SCALE GENOMIC DNA]</scope>
    <source>
        <strain evidence="9">CBS 200.50</strain>
    </source>
</reference>
<dbReference type="PANTHER" id="PTHR42940">
    <property type="entry name" value="ALCOHOL DEHYDROGENASE 1-RELATED"/>
    <property type="match status" value="1"/>
</dbReference>
<evidence type="ECO:0000256" key="6">
    <source>
        <dbReference type="ARBA" id="ARBA00023027"/>
    </source>
</evidence>
<dbReference type="Pfam" id="PF00107">
    <property type="entry name" value="ADH_zinc_N"/>
    <property type="match status" value="1"/>
</dbReference>
<comment type="similarity">
    <text evidence="2">Belongs to the zinc-containing alcohol dehydrogenase family.</text>
</comment>
<evidence type="ECO:0000256" key="5">
    <source>
        <dbReference type="ARBA" id="ARBA00023002"/>
    </source>
</evidence>
<protein>
    <recommendedName>
        <fullName evidence="7">Enoyl reductase (ER) domain-containing protein</fullName>
    </recommendedName>
</protein>
<comment type="cofactor">
    <cofactor evidence="1">
        <name>Zn(2+)</name>
        <dbReference type="ChEBI" id="CHEBI:29105"/>
    </cofactor>
</comment>
<sequence>MSGLPKTYKAAVVEKVGVSEAYGAKPKDVVPVKFTLTDLPLQLPKHGQVLVKVIASGICGSDVHVLNGQVGSQFPHVAGHEIIGEIAAIPETEDHWKVGTRVGGGWHGGHCFFCKYCKRGTFQLCESQAVNGVTMSGGLAQYVLLRREAVVLVPEDVDPASYAPMLCAGVTVFNSLRNMKIPHGGVVAVAGVGGLGHLAVQYARNMGYKVVAIGRDPAKREEALGFGAMSYIDKSQDAVAELNKLGGADCILVTANSAALMTQLQSALVRGGTFLTIAIVGPAEFNTTPMVVQQQNIRGWPCGTAIDSEEAIDFAKNFGVKCVVQKFPLEKIQEAYDIVDAGKVRYRSVITF</sequence>
<dbReference type="Pfam" id="PF08240">
    <property type="entry name" value="ADH_N"/>
    <property type="match status" value="1"/>
</dbReference>
<evidence type="ECO:0000313" key="8">
    <source>
        <dbReference type="EMBL" id="EPS36687.1"/>
    </source>
</evidence>
<evidence type="ECO:0000259" key="7">
    <source>
        <dbReference type="SMART" id="SM00829"/>
    </source>
</evidence>
<dbReference type="SUPFAM" id="SSF51735">
    <property type="entry name" value="NAD(P)-binding Rossmann-fold domains"/>
    <property type="match status" value="1"/>
</dbReference>
<dbReference type="EMBL" id="AQGS01000831">
    <property type="protein sequence ID" value="EPS36687.1"/>
    <property type="molecule type" value="Genomic_DNA"/>
</dbReference>
<dbReference type="InterPro" id="IPR036291">
    <property type="entry name" value="NAD(P)-bd_dom_sf"/>
</dbReference>
<dbReference type="AlphaFoldDB" id="S8BN64"/>
<feature type="domain" description="Enoyl reductase (ER)" evidence="7">
    <location>
        <begin position="27"/>
        <end position="350"/>
    </location>
</feature>
<keyword evidence="5" id="KW-0560">Oxidoreductase</keyword>
<accession>S8BN64</accession>
<dbReference type="InterPro" id="IPR013149">
    <property type="entry name" value="ADH-like_C"/>
</dbReference>
<keyword evidence="4" id="KW-0862">Zinc</keyword>
<dbReference type="Proteomes" id="UP000015100">
    <property type="component" value="Unassembled WGS sequence"/>
</dbReference>
<evidence type="ECO:0000313" key="9">
    <source>
        <dbReference type="Proteomes" id="UP000015100"/>
    </source>
</evidence>
<keyword evidence="9" id="KW-1185">Reference proteome</keyword>
<dbReference type="GO" id="GO:0004022">
    <property type="term" value="F:alcohol dehydrogenase (NAD+) activity"/>
    <property type="evidence" value="ECO:0007669"/>
    <property type="project" value="TreeGrafter"/>
</dbReference>
<evidence type="ECO:0000256" key="3">
    <source>
        <dbReference type="ARBA" id="ARBA00022723"/>
    </source>
</evidence>
<dbReference type="Gene3D" id="3.90.180.10">
    <property type="entry name" value="Medium-chain alcohol dehydrogenases, catalytic domain"/>
    <property type="match status" value="1"/>
</dbReference>
<dbReference type="SMART" id="SM00829">
    <property type="entry name" value="PKS_ER"/>
    <property type="match status" value="1"/>
</dbReference>
<comment type="caution">
    <text evidence="8">The sequence shown here is derived from an EMBL/GenBank/DDBJ whole genome shotgun (WGS) entry which is preliminary data.</text>
</comment>
<dbReference type="HOGENOM" id="CLU_026673_20_1_1"/>
<dbReference type="InterPro" id="IPR011032">
    <property type="entry name" value="GroES-like_sf"/>
</dbReference>
<keyword evidence="3" id="KW-0479">Metal-binding</keyword>
<proteinExistence type="inferred from homology"/>
<dbReference type="PANTHER" id="PTHR42940:SF7">
    <property type="entry name" value="ALCOHOL DEHYDROGENASE-LIKE N-TERMINAL DOMAIN-CONTAINING PROTEIN"/>
    <property type="match status" value="1"/>
</dbReference>
<reference evidence="8 9" key="1">
    <citation type="journal article" date="2013" name="PLoS Genet.">
        <title>Genomic mechanisms accounting for the adaptation to parasitism in nematode-trapping fungi.</title>
        <authorList>
            <person name="Meerupati T."/>
            <person name="Andersson K.M."/>
            <person name="Friman E."/>
            <person name="Kumar D."/>
            <person name="Tunlid A."/>
            <person name="Ahren D."/>
        </authorList>
    </citation>
    <scope>NUCLEOTIDE SEQUENCE [LARGE SCALE GENOMIC DNA]</scope>
    <source>
        <strain evidence="8 9">CBS 200.50</strain>
    </source>
</reference>
<dbReference type="OMA" id="TCQHEDI"/>
<gene>
    <name evidence="8" type="ORF">H072_9757</name>
</gene>
<dbReference type="GO" id="GO:0005737">
    <property type="term" value="C:cytoplasm"/>
    <property type="evidence" value="ECO:0007669"/>
    <property type="project" value="TreeGrafter"/>
</dbReference>
<dbReference type="eggNOG" id="KOG0023">
    <property type="taxonomic scope" value="Eukaryota"/>
</dbReference>